<keyword evidence="1" id="KW-0560">Oxidoreductase</keyword>
<keyword evidence="2" id="KW-0520">NAD</keyword>
<dbReference type="InterPro" id="IPR036291">
    <property type="entry name" value="NAD(P)-bd_dom_sf"/>
</dbReference>
<evidence type="ECO:0000259" key="3">
    <source>
        <dbReference type="Pfam" id="PF02826"/>
    </source>
</evidence>
<name>A0A1G8WEB3_9ACTN</name>
<dbReference type="PROSITE" id="PS00671">
    <property type="entry name" value="D_2_HYDROXYACID_DH_3"/>
    <property type="match status" value="1"/>
</dbReference>
<dbReference type="CDD" id="cd12159">
    <property type="entry name" value="2-Hacid_dh_2"/>
    <property type="match status" value="1"/>
</dbReference>
<keyword evidence="5" id="KW-1185">Reference proteome</keyword>
<accession>A0A1G8WEB3</accession>
<dbReference type="Pfam" id="PF02826">
    <property type="entry name" value="2-Hacid_dh_C"/>
    <property type="match status" value="1"/>
</dbReference>
<reference evidence="4 5" key="1">
    <citation type="submission" date="2016-10" db="EMBL/GenBank/DDBJ databases">
        <authorList>
            <person name="de Groot N.N."/>
        </authorList>
    </citation>
    <scope>NUCLEOTIDE SEQUENCE [LARGE SCALE GENOMIC DNA]</scope>
    <source>
        <strain evidence="4 5">CGMCC 4.6533</strain>
    </source>
</reference>
<dbReference type="OrthoDB" id="4324715at2"/>
<dbReference type="RefSeq" id="WP_090936456.1">
    <property type="nucleotide sequence ID" value="NZ_FNDJ01000012.1"/>
</dbReference>
<evidence type="ECO:0000313" key="5">
    <source>
        <dbReference type="Proteomes" id="UP000199202"/>
    </source>
</evidence>
<gene>
    <name evidence="4" type="ORF">SAMN05421869_112139</name>
</gene>
<organism evidence="4 5">
    <name type="scientific">Nonomuraea jiangxiensis</name>
    <dbReference type="NCBI Taxonomy" id="633440"/>
    <lineage>
        <taxon>Bacteria</taxon>
        <taxon>Bacillati</taxon>
        <taxon>Actinomycetota</taxon>
        <taxon>Actinomycetes</taxon>
        <taxon>Streptosporangiales</taxon>
        <taxon>Streptosporangiaceae</taxon>
        <taxon>Nonomuraea</taxon>
    </lineage>
</organism>
<dbReference type="AlphaFoldDB" id="A0A1G8WEB3"/>
<dbReference type="EMBL" id="FNDJ01000012">
    <property type="protein sequence ID" value="SDJ76618.1"/>
    <property type="molecule type" value="Genomic_DNA"/>
</dbReference>
<dbReference type="GO" id="GO:0051287">
    <property type="term" value="F:NAD binding"/>
    <property type="evidence" value="ECO:0007669"/>
    <property type="project" value="InterPro"/>
</dbReference>
<dbReference type="PANTHER" id="PTHR43333:SF1">
    <property type="entry name" value="D-ISOMER SPECIFIC 2-HYDROXYACID DEHYDROGENASE NAD-BINDING DOMAIN-CONTAINING PROTEIN"/>
    <property type="match status" value="1"/>
</dbReference>
<dbReference type="InterPro" id="IPR029753">
    <property type="entry name" value="D-isomer_DH_CS"/>
</dbReference>
<protein>
    <submittedName>
        <fullName evidence="4">D-3-phosphoglycerate dehydrogenase</fullName>
    </submittedName>
</protein>
<feature type="domain" description="D-isomer specific 2-hydroxyacid dehydrogenase NAD-binding" evidence="3">
    <location>
        <begin position="95"/>
        <end position="264"/>
    </location>
</feature>
<dbReference type="InterPro" id="IPR006140">
    <property type="entry name" value="D-isomer_DH_NAD-bd"/>
</dbReference>
<evidence type="ECO:0000313" key="4">
    <source>
        <dbReference type="EMBL" id="SDJ76618.1"/>
    </source>
</evidence>
<dbReference type="SUPFAM" id="SSF51735">
    <property type="entry name" value="NAD(P)-binding Rossmann-fold domains"/>
    <property type="match status" value="1"/>
</dbReference>
<dbReference type="Gene3D" id="3.40.50.720">
    <property type="entry name" value="NAD(P)-binding Rossmann-like Domain"/>
    <property type="match status" value="2"/>
</dbReference>
<sequence length="301" mass="31800">MTVAIHVGPEPVPVLIDAVRRAGGRVVPLEEAEAIVYFGNDDPDEIRSMLHDGIRWVQLPHAGVERWADAGVIADHPVFTAAAGAYAVPVAEHALALMLAAARGLYRLARATSWGPNESREFVGSTVAIVGCGGIGRALIRMLEPFGCPIVAVTDSGEVPGATRVVPRARYREALPEADYVVVSAPATAGTRGMFGAGEFALMREDAWLVNVARGSLVVTDDLVASLRAGDIGGAALDVTDPEPLPTGHPLWALDNVLITPHCANPRGAYWRGLAERVTSNVHRFRTGTPLEGVVSPSQGF</sequence>
<dbReference type="PANTHER" id="PTHR43333">
    <property type="entry name" value="2-HACID_DH_C DOMAIN-CONTAINING PROTEIN"/>
    <property type="match status" value="1"/>
</dbReference>
<proteinExistence type="predicted"/>
<dbReference type="STRING" id="633440.SAMN05421869_112139"/>
<dbReference type="GO" id="GO:0016616">
    <property type="term" value="F:oxidoreductase activity, acting on the CH-OH group of donors, NAD or NADP as acceptor"/>
    <property type="evidence" value="ECO:0007669"/>
    <property type="project" value="UniProtKB-ARBA"/>
</dbReference>
<evidence type="ECO:0000256" key="2">
    <source>
        <dbReference type="ARBA" id="ARBA00023027"/>
    </source>
</evidence>
<evidence type="ECO:0000256" key="1">
    <source>
        <dbReference type="ARBA" id="ARBA00023002"/>
    </source>
</evidence>
<dbReference type="Proteomes" id="UP000199202">
    <property type="component" value="Unassembled WGS sequence"/>
</dbReference>